<sequence length="593" mass="63893">MVAVRVPPSWCQPDTLASRHKTADAIMLNNGHALPNEPTPLLRTKYIHFVVFGSDKVGNGALKLGYLAGQATAADGCPSRLSYDDAEFKAKIIATASQHGIFRKPAGKPTPQAFISFAHALGIPTCFGMAVWRDVAFRIASGVSTWGDAGISPYPARQWRGKNLGWKSVIDAATSQLAASGAFESSFPRANTPKILAAPTVLPASTVEIFPTPHKATAKSTQLPGVHFGGTAPATPPPTPSPTKSELYHDNPYQDDLNSHTHRLDAHDNHLARHDSQFDLYHHHLNTQDGRLSAHDITLKDHGSQLSNQHQRLTSSAGLLRNQSGRLDDLSNIVGNLGTVSKEATEKLVQVSGAVDEHGTCLGRQAEKLANLSNAVEGHETRLGLHAEKTNSLSSAVSRLDGYAEKMGSLSGVVKDHTTKLHHQANDIGRLATTVAQNYNRIDHQSSSIRNMSKNLDTTLKSYREDISSTRKAHDDLASSHTGLASSHKAIILTTAQHGKDLSQLSDALDAHTADTERAATQNEYLQQRTVASLKRLASATANLKGFCGDVQGRVETLEDRVDDLEAGGRLSKPTPEEYLATPSKGMRSSLRI</sequence>
<dbReference type="SUPFAM" id="SSF57997">
    <property type="entry name" value="Tropomyosin"/>
    <property type="match status" value="1"/>
</dbReference>
<keyword evidence="3" id="KW-1185">Reference proteome</keyword>
<organism evidence="2 3">
    <name type="scientific">Zasmidium cellare ATCC 36951</name>
    <dbReference type="NCBI Taxonomy" id="1080233"/>
    <lineage>
        <taxon>Eukaryota</taxon>
        <taxon>Fungi</taxon>
        <taxon>Dikarya</taxon>
        <taxon>Ascomycota</taxon>
        <taxon>Pezizomycotina</taxon>
        <taxon>Dothideomycetes</taxon>
        <taxon>Dothideomycetidae</taxon>
        <taxon>Mycosphaerellales</taxon>
        <taxon>Mycosphaerellaceae</taxon>
        <taxon>Zasmidium</taxon>
    </lineage>
</organism>
<feature type="region of interest" description="Disordered" evidence="1">
    <location>
        <begin position="567"/>
        <end position="593"/>
    </location>
</feature>
<accession>A0A6A6C2H1</accession>
<dbReference type="RefSeq" id="XP_033660941.1">
    <property type="nucleotide sequence ID" value="XM_033814429.1"/>
</dbReference>
<evidence type="ECO:0000313" key="3">
    <source>
        <dbReference type="Proteomes" id="UP000799537"/>
    </source>
</evidence>
<dbReference type="EMBL" id="ML993630">
    <property type="protein sequence ID" value="KAF2160052.1"/>
    <property type="molecule type" value="Genomic_DNA"/>
</dbReference>
<evidence type="ECO:0000256" key="1">
    <source>
        <dbReference type="SAM" id="MobiDB-lite"/>
    </source>
</evidence>
<proteinExistence type="predicted"/>
<dbReference type="Gene3D" id="1.10.287.950">
    <property type="entry name" value="Methyl-accepting chemotaxis protein"/>
    <property type="match status" value="1"/>
</dbReference>
<gene>
    <name evidence="2" type="ORF">M409DRAFT_60310</name>
</gene>
<evidence type="ECO:0000313" key="2">
    <source>
        <dbReference type="EMBL" id="KAF2160052.1"/>
    </source>
</evidence>
<dbReference type="OrthoDB" id="10659696at2759"/>
<feature type="region of interest" description="Disordered" evidence="1">
    <location>
        <begin position="224"/>
        <end position="247"/>
    </location>
</feature>
<dbReference type="Proteomes" id="UP000799537">
    <property type="component" value="Unassembled WGS sequence"/>
</dbReference>
<name>A0A6A6C2H1_ZASCE</name>
<dbReference type="GeneID" id="54567701"/>
<protein>
    <submittedName>
        <fullName evidence="2">Uncharacterized protein</fullName>
    </submittedName>
</protein>
<reference evidence="2" key="1">
    <citation type="journal article" date="2020" name="Stud. Mycol.">
        <title>101 Dothideomycetes genomes: a test case for predicting lifestyles and emergence of pathogens.</title>
        <authorList>
            <person name="Haridas S."/>
            <person name="Albert R."/>
            <person name="Binder M."/>
            <person name="Bloem J."/>
            <person name="Labutti K."/>
            <person name="Salamov A."/>
            <person name="Andreopoulos B."/>
            <person name="Baker S."/>
            <person name="Barry K."/>
            <person name="Bills G."/>
            <person name="Bluhm B."/>
            <person name="Cannon C."/>
            <person name="Castanera R."/>
            <person name="Culley D."/>
            <person name="Daum C."/>
            <person name="Ezra D."/>
            <person name="Gonzalez J."/>
            <person name="Henrissat B."/>
            <person name="Kuo A."/>
            <person name="Liang C."/>
            <person name="Lipzen A."/>
            <person name="Lutzoni F."/>
            <person name="Magnuson J."/>
            <person name="Mondo S."/>
            <person name="Nolan M."/>
            <person name="Ohm R."/>
            <person name="Pangilinan J."/>
            <person name="Park H.-J."/>
            <person name="Ramirez L."/>
            <person name="Alfaro M."/>
            <person name="Sun H."/>
            <person name="Tritt A."/>
            <person name="Yoshinaga Y."/>
            <person name="Zwiers L.-H."/>
            <person name="Turgeon B."/>
            <person name="Goodwin S."/>
            <person name="Spatafora J."/>
            <person name="Crous P."/>
            <person name="Grigoriev I."/>
        </authorList>
    </citation>
    <scope>NUCLEOTIDE SEQUENCE</scope>
    <source>
        <strain evidence="2">ATCC 36951</strain>
    </source>
</reference>
<dbReference type="AlphaFoldDB" id="A0A6A6C2H1"/>